<accession>A0A1G7CS47</accession>
<keyword evidence="2" id="KW-1185">Reference proteome</keyword>
<protein>
    <submittedName>
        <fullName evidence="1">Uncharacterized protein</fullName>
    </submittedName>
</protein>
<dbReference type="Proteomes" id="UP000198925">
    <property type="component" value="Unassembled WGS sequence"/>
</dbReference>
<reference evidence="1 2" key="1">
    <citation type="submission" date="2016-10" db="EMBL/GenBank/DDBJ databases">
        <authorList>
            <person name="de Groot N.N."/>
        </authorList>
    </citation>
    <scope>NUCLEOTIDE SEQUENCE [LARGE SCALE GENOMIC DNA]</scope>
    <source>
        <strain evidence="1 2">CPCC 100156</strain>
    </source>
</reference>
<evidence type="ECO:0000313" key="2">
    <source>
        <dbReference type="Proteomes" id="UP000198925"/>
    </source>
</evidence>
<dbReference type="EMBL" id="FMZX01000035">
    <property type="protein sequence ID" value="SDE42158.1"/>
    <property type="molecule type" value="Genomic_DNA"/>
</dbReference>
<dbReference type="AlphaFoldDB" id="A0A1G7CS47"/>
<organism evidence="1 2">
    <name type="scientific">Belnapia rosea</name>
    <dbReference type="NCBI Taxonomy" id="938405"/>
    <lineage>
        <taxon>Bacteria</taxon>
        <taxon>Pseudomonadati</taxon>
        <taxon>Pseudomonadota</taxon>
        <taxon>Alphaproteobacteria</taxon>
        <taxon>Acetobacterales</taxon>
        <taxon>Roseomonadaceae</taxon>
        <taxon>Belnapia</taxon>
    </lineage>
</organism>
<name>A0A1G7CS47_9PROT</name>
<dbReference type="RefSeq" id="WP_090665152.1">
    <property type="nucleotide sequence ID" value="NZ_FMZX01000035.1"/>
</dbReference>
<proteinExistence type="predicted"/>
<evidence type="ECO:0000313" key="1">
    <source>
        <dbReference type="EMBL" id="SDE42158.1"/>
    </source>
</evidence>
<gene>
    <name evidence="1" type="ORF">SAMN04487779_103514</name>
</gene>
<sequence length="131" mass="13910">MIEPTPWQIRPLPAYVPPGVRRNPLVMARVAVGPLVIQLAVLQTRKDGLVVREPYGEGGQPAIETEAAVWEAIRQAAIASVLETPETRGFLCGPDSSRAARAAARAARRAAVEWPSPLPSAEVLPFPSGGA</sequence>